<dbReference type="Proteomes" id="UP000694044">
    <property type="component" value="Unassembled WGS sequence"/>
</dbReference>
<evidence type="ECO:0000256" key="1">
    <source>
        <dbReference type="SAM" id="MobiDB-lite"/>
    </source>
</evidence>
<sequence>MGQGGASGGKDGKWRTGVNQQYAWRRLGRALRTYNKGALSADRADKLGDWTAVDGRLYCGRERGTRKAEDQVIREQMRTRRGGEDKMDERCLGDDMHWAIVSGVTENQDNEEGDKWRICA</sequence>
<comment type="caution">
    <text evidence="2">The sequence shown here is derived from an EMBL/GenBank/DDBJ whole genome shotgun (WGS) entry which is preliminary data.</text>
</comment>
<accession>A0A8T1VYZ7</accession>
<name>A0A8T1VYZ7_9STRA</name>
<evidence type="ECO:0000313" key="3">
    <source>
        <dbReference type="Proteomes" id="UP000694044"/>
    </source>
</evidence>
<keyword evidence="3" id="KW-1185">Reference proteome</keyword>
<evidence type="ECO:0000313" key="2">
    <source>
        <dbReference type="EMBL" id="KAG7386722.1"/>
    </source>
</evidence>
<protein>
    <submittedName>
        <fullName evidence="2">Uncharacterized protein</fullName>
    </submittedName>
</protein>
<dbReference type="AlphaFoldDB" id="A0A8T1VYZ7"/>
<organism evidence="2 3">
    <name type="scientific">Phytophthora pseudosyringae</name>
    <dbReference type="NCBI Taxonomy" id="221518"/>
    <lineage>
        <taxon>Eukaryota</taxon>
        <taxon>Sar</taxon>
        <taxon>Stramenopiles</taxon>
        <taxon>Oomycota</taxon>
        <taxon>Peronosporomycetes</taxon>
        <taxon>Peronosporales</taxon>
        <taxon>Peronosporaceae</taxon>
        <taxon>Phytophthora</taxon>
    </lineage>
</organism>
<dbReference type="EMBL" id="JAGDFM010000094">
    <property type="protein sequence ID" value="KAG7386722.1"/>
    <property type="molecule type" value="Genomic_DNA"/>
</dbReference>
<gene>
    <name evidence="2" type="ORF">PHYPSEUDO_015317</name>
</gene>
<proteinExistence type="predicted"/>
<feature type="region of interest" description="Disordered" evidence="1">
    <location>
        <begin position="69"/>
        <end position="88"/>
    </location>
</feature>
<reference evidence="2" key="1">
    <citation type="submission" date="2021-02" db="EMBL/GenBank/DDBJ databases">
        <authorList>
            <person name="Palmer J.M."/>
        </authorList>
    </citation>
    <scope>NUCLEOTIDE SEQUENCE</scope>
    <source>
        <strain evidence="2">SCRP734</strain>
    </source>
</reference>